<dbReference type="Proteomes" id="UP000249526">
    <property type="component" value="Unassembled WGS sequence"/>
</dbReference>
<organism evidence="1 2">
    <name type="scientific">Aspergillus piperis CBS 112811</name>
    <dbReference type="NCBI Taxonomy" id="1448313"/>
    <lineage>
        <taxon>Eukaryota</taxon>
        <taxon>Fungi</taxon>
        <taxon>Dikarya</taxon>
        <taxon>Ascomycota</taxon>
        <taxon>Pezizomycotina</taxon>
        <taxon>Eurotiomycetes</taxon>
        <taxon>Eurotiomycetidae</taxon>
        <taxon>Eurotiales</taxon>
        <taxon>Aspergillaceae</taxon>
        <taxon>Aspergillus</taxon>
        <taxon>Aspergillus subgen. Circumdati</taxon>
    </lineage>
</organism>
<proteinExistence type="predicted"/>
<evidence type="ECO:0000313" key="2">
    <source>
        <dbReference type="Proteomes" id="UP000249526"/>
    </source>
</evidence>
<gene>
    <name evidence="1" type="ORF">BO85DRAFT_361512</name>
</gene>
<sequence>KLNILTYKNLYFIFLIDKIIDCLWNIKIFIKFNTYKDFYYICINPEFENLSIF</sequence>
<protein>
    <submittedName>
        <fullName evidence="1">Uncharacterized protein</fullName>
    </submittedName>
</protein>
<dbReference type="EMBL" id="KZ825054">
    <property type="protein sequence ID" value="RAH62535.1"/>
    <property type="molecule type" value="Genomic_DNA"/>
</dbReference>
<feature type="non-terminal residue" evidence="1">
    <location>
        <position position="1"/>
    </location>
</feature>
<keyword evidence="2" id="KW-1185">Reference proteome</keyword>
<dbReference type="AlphaFoldDB" id="A0A8G1RDP8"/>
<evidence type="ECO:0000313" key="1">
    <source>
        <dbReference type="EMBL" id="RAH62535.1"/>
    </source>
</evidence>
<name>A0A8G1RDP8_9EURO</name>
<reference evidence="1 2" key="1">
    <citation type="submission" date="2018-02" db="EMBL/GenBank/DDBJ databases">
        <title>The genomes of Aspergillus section Nigri reveals drivers in fungal speciation.</title>
        <authorList>
            <consortium name="DOE Joint Genome Institute"/>
            <person name="Vesth T.C."/>
            <person name="Nybo J."/>
            <person name="Theobald S."/>
            <person name="Brandl J."/>
            <person name="Frisvad J.C."/>
            <person name="Nielsen K.F."/>
            <person name="Lyhne E.K."/>
            <person name="Kogle M.E."/>
            <person name="Kuo A."/>
            <person name="Riley R."/>
            <person name="Clum A."/>
            <person name="Nolan M."/>
            <person name="Lipzen A."/>
            <person name="Salamov A."/>
            <person name="Henrissat B."/>
            <person name="Wiebenga A."/>
            <person name="De vries R.P."/>
            <person name="Grigoriev I.V."/>
            <person name="Mortensen U.H."/>
            <person name="Andersen M.R."/>
            <person name="Baker S.E."/>
        </authorList>
    </citation>
    <scope>NUCLEOTIDE SEQUENCE [LARGE SCALE GENOMIC DNA]</scope>
    <source>
        <strain evidence="1 2">CBS 112811</strain>
    </source>
</reference>
<accession>A0A8G1RDP8</accession>
<dbReference type="GeneID" id="37158993"/>
<dbReference type="RefSeq" id="XP_025520457.1">
    <property type="nucleotide sequence ID" value="XM_025655591.1"/>
</dbReference>